<proteinExistence type="predicted"/>
<sequence>MCVPYVIPFAGKASALPANILHFHDDRKDHGVALGFFVEVPGQTALHGTFNGGPVAPVLCLAAGERIQDHISEFLHQSFGLLHVNEAAGDDIRPGNQGTVLAGEGHHHHDHTVLRQVFTVSEHHAAHVSHAVAVHKDLAGGNCAVQLGAARGQLNDLTHIADDDIICVHAHFPRQSGVHLQMALLSVDRDEEPGLYQSVDNL</sequence>
<name>A0A644XRF0_9ZZZZ</name>
<accession>A0A644XRF0</accession>
<reference evidence="1" key="1">
    <citation type="submission" date="2019-08" db="EMBL/GenBank/DDBJ databases">
        <authorList>
            <person name="Kucharzyk K."/>
            <person name="Murdoch R.W."/>
            <person name="Higgins S."/>
            <person name="Loffler F."/>
        </authorList>
    </citation>
    <scope>NUCLEOTIDE SEQUENCE</scope>
</reference>
<gene>
    <name evidence="1" type="ORF">SDC9_65226</name>
</gene>
<comment type="caution">
    <text evidence="1">The sequence shown here is derived from an EMBL/GenBank/DDBJ whole genome shotgun (WGS) entry which is preliminary data.</text>
</comment>
<evidence type="ECO:0000313" key="1">
    <source>
        <dbReference type="EMBL" id="MPM18810.1"/>
    </source>
</evidence>
<dbReference type="AlphaFoldDB" id="A0A644XRF0"/>
<protein>
    <submittedName>
        <fullName evidence="1">Uncharacterized protein</fullName>
    </submittedName>
</protein>
<organism evidence="1">
    <name type="scientific">bioreactor metagenome</name>
    <dbReference type="NCBI Taxonomy" id="1076179"/>
    <lineage>
        <taxon>unclassified sequences</taxon>
        <taxon>metagenomes</taxon>
        <taxon>ecological metagenomes</taxon>
    </lineage>
</organism>
<dbReference type="EMBL" id="VSSQ01003053">
    <property type="protein sequence ID" value="MPM18810.1"/>
    <property type="molecule type" value="Genomic_DNA"/>
</dbReference>